<dbReference type="Proteomes" id="UP000256334">
    <property type="component" value="Unassembled WGS sequence"/>
</dbReference>
<reference evidence="1 2" key="1">
    <citation type="submission" date="2018-07" db="EMBL/GenBank/DDBJ databases">
        <title>Genomic Encyclopedia of Type Strains, Phase IV (KMG-IV): sequencing the most valuable type-strain genomes for metagenomic binning, comparative biology and taxonomic classification.</title>
        <authorList>
            <person name="Goeker M."/>
        </authorList>
    </citation>
    <scope>NUCLEOTIDE SEQUENCE [LARGE SCALE GENOMIC DNA]</scope>
    <source>
        <strain evidence="1 2">DSM 14324</strain>
    </source>
</reference>
<evidence type="ECO:0000313" key="2">
    <source>
        <dbReference type="Proteomes" id="UP000256334"/>
    </source>
</evidence>
<proteinExistence type="predicted"/>
<organism evidence="1 2">
    <name type="scientific">Kushneria indalinina DSM 14324</name>
    <dbReference type="NCBI Taxonomy" id="1122140"/>
    <lineage>
        <taxon>Bacteria</taxon>
        <taxon>Pseudomonadati</taxon>
        <taxon>Pseudomonadota</taxon>
        <taxon>Gammaproteobacteria</taxon>
        <taxon>Oceanospirillales</taxon>
        <taxon>Halomonadaceae</taxon>
        <taxon>Kushneria</taxon>
    </lineage>
</organism>
<protein>
    <submittedName>
        <fullName evidence="1">Uncharacterized protein</fullName>
    </submittedName>
</protein>
<dbReference type="AlphaFoldDB" id="A0A3D9DYB9"/>
<dbReference type="EMBL" id="QRDJ01000006">
    <property type="protein sequence ID" value="REC95782.1"/>
    <property type="molecule type" value="Genomic_DNA"/>
</dbReference>
<accession>A0A3D9DYB9</accession>
<gene>
    <name evidence="1" type="ORF">C8D72_0447</name>
</gene>
<sequence>MSHLISRHWAGGGKCLVGRHSSNDRHIGWFPDRSHSYRHGWLTLRASQQRYPWHVATVIASGQHVIRGDRQVMAVTAFVWCPMLHRCVGALAPWRIVPYATAVSMGANQQRWQGLHKRGGHNLSQRGCLCTPKVEDRRAARGHHGDRPWPLRVIGQSAARSPCPVVARGHGVDQGQARGPGGQCHWD</sequence>
<comment type="caution">
    <text evidence="1">The sequence shown here is derived from an EMBL/GenBank/DDBJ whole genome shotgun (WGS) entry which is preliminary data.</text>
</comment>
<keyword evidence="2" id="KW-1185">Reference proteome</keyword>
<name>A0A3D9DYB9_9GAMM</name>
<evidence type="ECO:0000313" key="1">
    <source>
        <dbReference type="EMBL" id="REC95782.1"/>
    </source>
</evidence>